<dbReference type="EMBL" id="PJEX01000009">
    <property type="protein sequence ID" value="TKW59457.1"/>
    <property type="molecule type" value="Genomic_DNA"/>
</dbReference>
<evidence type="ECO:0000313" key="2">
    <source>
        <dbReference type="Proteomes" id="UP000310108"/>
    </source>
</evidence>
<proteinExistence type="predicted"/>
<evidence type="ECO:0000313" key="1">
    <source>
        <dbReference type="EMBL" id="TKW59457.1"/>
    </source>
</evidence>
<dbReference type="AlphaFoldDB" id="A0A4U6XU02"/>
<organism evidence="1 2">
    <name type="scientific">Colletotrichum tanaceti</name>
    <dbReference type="NCBI Taxonomy" id="1306861"/>
    <lineage>
        <taxon>Eukaryota</taxon>
        <taxon>Fungi</taxon>
        <taxon>Dikarya</taxon>
        <taxon>Ascomycota</taxon>
        <taxon>Pezizomycotina</taxon>
        <taxon>Sordariomycetes</taxon>
        <taxon>Hypocreomycetidae</taxon>
        <taxon>Glomerellales</taxon>
        <taxon>Glomerellaceae</taxon>
        <taxon>Colletotrichum</taxon>
        <taxon>Colletotrichum destructivum species complex</taxon>
    </lineage>
</organism>
<protein>
    <submittedName>
        <fullName evidence="1">Uncharacterized protein</fullName>
    </submittedName>
</protein>
<accession>A0A4U6XU02</accession>
<sequence>MRTRVSRSAETGFPGPSDVRRLTNEQLQEVHIRFVEMIHDAVARQKSTWASARGPGGGTELGEFALDGVDA</sequence>
<gene>
    <name evidence="1" type="ORF">CTA1_11478</name>
</gene>
<dbReference type="Proteomes" id="UP000310108">
    <property type="component" value="Unassembled WGS sequence"/>
</dbReference>
<comment type="caution">
    <text evidence="1">The sequence shown here is derived from an EMBL/GenBank/DDBJ whole genome shotgun (WGS) entry which is preliminary data.</text>
</comment>
<name>A0A4U6XU02_9PEZI</name>
<keyword evidence="2" id="KW-1185">Reference proteome</keyword>
<reference evidence="1 2" key="1">
    <citation type="journal article" date="2019" name="PLoS ONE">
        <title>Comparative genome analysis indicates high evolutionary potential of pathogenicity genes in Colletotrichum tanaceti.</title>
        <authorList>
            <person name="Lelwala R.V."/>
            <person name="Korhonen P.K."/>
            <person name="Young N.D."/>
            <person name="Scott J.B."/>
            <person name="Ades P.A."/>
            <person name="Gasser R.B."/>
            <person name="Taylor P.W.J."/>
        </authorList>
    </citation>
    <scope>NUCLEOTIDE SEQUENCE [LARGE SCALE GENOMIC DNA]</scope>
    <source>
        <strain evidence="1">BRIP57314</strain>
    </source>
</reference>